<dbReference type="STRING" id="456442.Mboo_0923"/>
<dbReference type="eggNOG" id="arCOG01491">
    <property type="taxonomic scope" value="Archaea"/>
</dbReference>
<dbReference type="Pfam" id="PF00384">
    <property type="entry name" value="Molybdopterin"/>
    <property type="match status" value="1"/>
</dbReference>
<dbReference type="Gene3D" id="2.40.40.20">
    <property type="match status" value="1"/>
</dbReference>
<dbReference type="GO" id="GO:0051539">
    <property type="term" value="F:4 iron, 4 sulfur cluster binding"/>
    <property type="evidence" value="ECO:0007669"/>
    <property type="project" value="UniProtKB-KW"/>
</dbReference>
<evidence type="ECO:0000256" key="5">
    <source>
        <dbReference type="ARBA" id="ARBA00023014"/>
    </source>
</evidence>
<evidence type="ECO:0000259" key="6">
    <source>
        <dbReference type="PROSITE" id="PS51669"/>
    </source>
</evidence>
<dbReference type="SUPFAM" id="SSF50692">
    <property type="entry name" value="ADC-like"/>
    <property type="match status" value="1"/>
</dbReference>
<gene>
    <name evidence="7" type="ordered locus">Mboo_0923</name>
</gene>
<dbReference type="GO" id="GO:0046872">
    <property type="term" value="F:metal ion binding"/>
    <property type="evidence" value="ECO:0007669"/>
    <property type="project" value="UniProtKB-KW"/>
</dbReference>
<dbReference type="Pfam" id="PF04879">
    <property type="entry name" value="Molybdop_Fe4S4"/>
    <property type="match status" value="1"/>
</dbReference>
<dbReference type="InterPro" id="IPR006963">
    <property type="entry name" value="Mopterin_OxRdtase_4Fe-4S_dom"/>
</dbReference>
<dbReference type="GO" id="GO:0016020">
    <property type="term" value="C:membrane"/>
    <property type="evidence" value="ECO:0007669"/>
    <property type="project" value="TreeGrafter"/>
</dbReference>
<keyword evidence="5" id="KW-0411">Iron-sulfur</keyword>
<dbReference type="GO" id="GO:0043546">
    <property type="term" value="F:molybdopterin cofactor binding"/>
    <property type="evidence" value="ECO:0007669"/>
    <property type="project" value="InterPro"/>
</dbReference>
<dbReference type="Gene3D" id="3.40.50.740">
    <property type="match status" value="2"/>
</dbReference>
<dbReference type="Gene3D" id="2.20.25.90">
    <property type="entry name" value="ADC-like domains"/>
    <property type="match status" value="1"/>
</dbReference>
<protein>
    <submittedName>
        <fullName evidence="7">Molybdopterin oxidoreductase</fullName>
    </submittedName>
</protein>
<keyword evidence="1" id="KW-0004">4Fe-4S</keyword>
<organism evidence="7 8">
    <name type="scientific">Methanoregula boonei (strain DSM 21154 / JCM 14090 / 6A8)</name>
    <dbReference type="NCBI Taxonomy" id="456442"/>
    <lineage>
        <taxon>Archaea</taxon>
        <taxon>Methanobacteriati</taxon>
        <taxon>Methanobacteriota</taxon>
        <taxon>Stenosarchaea group</taxon>
        <taxon>Methanomicrobia</taxon>
        <taxon>Methanomicrobiales</taxon>
        <taxon>Methanoregulaceae</taxon>
        <taxon>Methanoregula</taxon>
    </lineage>
</organism>
<keyword evidence="4" id="KW-0408">Iron</keyword>
<dbReference type="OrthoDB" id="23466at2157"/>
<evidence type="ECO:0000313" key="8">
    <source>
        <dbReference type="Proteomes" id="UP000002408"/>
    </source>
</evidence>
<evidence type="ECO:0000256" key="2">
    <source>
        <dbReference type="ARBA" id="ARBA00022723"/>
    </source>
</evidence>
<dbReference type="GeneID" id="5409969"/>
<dbReference type="GO" id="GO:0022904">
    <property type="term" value="P:respiratory electron transport chain"/>
    <property type="evidence" value="ECO:0007669"/>
    <property type="project" value="TreeGrafter"/>
</dbReference>
<dbReference type="AlphaFoldDB" id="A7I6T0"/>
<dbReference type="EMBL" id="CP000780">
    <property type="protein sequence ID" value="ABS55441.1"/>
    <property type="molecule type" value="Genomic_DNA"/>
</dbReference>
<dbReference type="PANTHER" id="PTHR43105">
    <property type="entry name" value="RESPIRATORY NITRATE REDUCTASE"/>
    <property type="match status" value="1"/>
</dbReference>
<dbReference type="PANTHER" id="PTHR43105:SF14">
    <property type="entry name" value="FORMATE DEHYDROGENASE H"/>
    <property type="match status" value="1"/>
</dbReference>
<proteinExistence type="predicted"/>
<dbReference type="InterPro" id="IPR009010">
    <property type="entry name" value="Asp_de-COase-like_dom_sf"/>
</dbReference>
<dbReference type="RefSeq" id="WP_012106466.1">
    <property type="nucleotide sequence ID" value="NC_009712.1"/>
</dbReference>
<reference evidence="8" key="1">
    <citation type="journal article" date="2015" name="Microbiology">
        <title>Genome of Methanoregula boonei 6A8 reveals adaptations to oligotrophic peatland environments.</title>
        <authorList>
            <person name="Braeuer S."/>
            <person name="Cadillo-Quiroz H."/>
            <person name="Kyrpides N."/>
            <person name="Woyke T."/>
            <person name="Goodwin L."/>
            <person name="Detter C."/>
            <person name="Podell S."/>
            <person name="Yavitt J.B."/>
            <person name="Zinder S.H."/>
        </authorList>
    </citation>
    <scope>NUCLEOTIDE SEQUENCE [LARGE SCALE GENOMIC DNA]</scope>
    <source>
        <strain evidence="8">DSM 21154 / JCM 14090 / 6A8</strain>
    </source>
</reference>
<dbReference type="SMART" id="SM00926">
    <property type="entry name" value="Molybdop_Fe4S4"/>
    <property type="match status" value="1"/>
</dbReference>
<evidence type="ECO:0000256" key="1">
    <source>
        <dbReference type="ARBA" id="ARBA00022485"/>
    </source>
</evidence>
<dbReference type="HOGENOM" id="CLU_000422_4_0_2"/>
<dbReference type="GO" id="GO:0003954">
    <property type="term" value="F:NADH dehydrogenase activity"/>
    <property type="evidence" value="ECO:0007669"/>
    <property type="project" value="TreeGrafter"/>
</dbReference>
<keyword evidence="3" id="KW-0560">Oxidoreductase</keyword>
<dbReference type="Pfam" id="PF01568">
    <property type="entry name" value="Molydop_binding"/>
    <property type="match status" value="1"/>
</dbReference>
<accession>A7I6T0</accession>
<name>A7I6T0_METB6</name>
<dbReference type="Proteomes" id="UP000002408">
    <property type="component" value="Chromosome"/>
</dbReference>
<sequence length="621" mass="64048">MDFKYVPSTCPYCGNGCGVNLVVADGRFVGISPWHRNPVNEGKVCIRGNKSYEFVNSPARLTTPLIKKGDKLEEASWEDAYKEIANAFKSVKGDAIGVVASARNSNEDSFVLKNFAANVLKTANIDYCGRRCNADAVKGLADAFGNGATTNSLADLSQAKAILVVGSNPLEENPLAGRQIILAKQNGAKIIVADARKTATARLADLHIACNPGTGVAIVNGIITEIVKAGKENKDYIAKHTKDFEKAKAAAASCTPDAVAKAAGISAADVTKAAEIFAAAQPAAVVTSAGAGSGDLIRAVANLQLVTGNVGKAGAGVNLLRGKSNAQGAADVGAVPGEGGLTVPAMIEAAAAGKIKALYVVGENIAIASAGANVAEALGKLDILVVQDMFLTETAARANVVLPSASFAERDGTVTNAERRVQRVRKAIEPVGSAKADWEITSGIAKAMGHEKDFAFKDAEAVFNEIAKAVPSYAGITYAALEKPEAIQWPAAGGKFGTAVLYADKFATKDGKAAFAAVEYKAPEAAGAEYPLAVATVWPMGTLSLNSASITREWPEPTVQINHDDAKALGVLDGSRVKVTCKAGVVEITAAVTKNIKKGVVAMTVPAGIMTVKIEKTAGGN</sequence>
<dbReference type="InterPro" id="IPR006657">
    <property type="entry name" value="MoPterin_dinucl-bd_dom"/>
</dbReference>
<dbReference type="SUPFAM" id="SSF53706">
    <property type="entry name" value="Formate dehydrogenase/DMSO reductase, domains 1-3"/>
    <property type="match status" value="1"/>
</dbReference>
<dbReference type="InterPro" id="IPR050123">
    <property type="entry name" value="Prok_molybdopt-oxidoreductase"/>
</dbReference>
<feature type="domain" description="4Fe-4S Mo/W bis-MGD-type" evidence="6">
    <location>
        <begin position="3"/>
        <end position="59"/>
    </location>
</feature>
<evidence type="ECO:0000313" key="7">
    <source>
        <dbReference type="EMBL" id="ABS55441.1"/>
    </source>
</evidence>
<dbReference type="KEGG" id="mbn:Mboo_0923"/>
<keyword evidence="2" id="KW-0479">Metal-binding</keyword>
<evidence type="ECO:0000256" key="4">
    <source>
        <dbReference type="ARBA" id="ARBA00023004"/>
    </source>
</evidence>
<dbReference type="Gene3D" id="3.40.228.10">
    <property type="entry name" value="Dimethylsulfoxide Reductase, domain 2"/>
    <property type="match status" value="1"/>
</dbReference>
<keyword evidence="8" id="KW-1185">Reference proteome</keyword>
<dbReference type="PROSITE" id="PS51669">
    <property type="entry name" value="4FE4S_MOW_BIS_MGD"/>
    <property type="match status" value="1"/>
</dbReference>
<evidence type="ECO:0000256" key="3">
    <source>
        <dbReference type="ARBA" id="ARBA00023002"/>
    </source>
</evidence>
<dbReference type="InterPro" id="IPR006656">
    <property type="entry name" value="Mopterin_OxRdtase"/>
</dbReference>